<dbReference type="STRING" id="1314782.A0A165R2I9"/>
<proteinExistence type="predicted"/>
<dbReference type="InParanoid" id="A0A165R2I9"/>
<dbReference type="AlphaFoldDB" id="A0A165R2I9"/>
<feature type="region of interest" description="Disordered" evidence="1">
    <location>
        <begin position="227"/>
        <end position="246"/>
    </location>
</feature>
<protein>
    <submittedName>
        <fullName evidence="2">Uncharacterized protein</fullName>
    </submittedName>
</protein>
<accession>A0A165R2I9</accession>
<dbReference type="OrthoDB" id="2742205at2759"/>
<dbReference type="EMBL" id="KV425587">
    <property type="protein sequence ID" value="KZT23216.1"/>
    <property type="molecule type" value="Genomic_DNA"/>
</dbReference>
<sequence>MFRRRFLRIYNSLPEDGRRRLVTKHLIPLLNAVPPDRCKKSMSAALRMQKRYDGIPILNLKSKKEEVNALLDELEKDTKRSFVKGRSIRDELLSEIIDSITDWLNDIWIVVYEYKVNFEEAHRCLLFAAGVLDHLCNSRGCKCTFNNMCVSVRIKKRNGHTVKSFSLSGAGSLDRVLLWIWRDLFLVILAGGNPRLTNTIPEMLADIEGVVGWRPLERILYGGREDLVSEDAPDDSDDEEDWLEDIDNNSPERCSCSYHADHWPDQINDQIIPLRQLVQDHLLSVFKISPSLQLWHSILSIAANYDATKSQLQKHLSSIATTSTSTFVAALDIQAFQNNNEAIISMLDTHAHLLRPRDAPSYQAAVISLSRNPFFQCRALQMLEKEILEAARTIRAALRGSFSELDKQANREEFDNIMKLRHGSDSRRERIELWVDAIVTPGSQPPHPMAFAALMIGFPLGAAMADADDADPLGYLDVDQTDPDLEDLREEFRPKLKDRFESWINTAGKVKGGNTVLPKIYKEILGWLPFLRASDAVDEMIERLADRPSRHYICDGLDGLAHFVKVQRKKLVAKADKQKRNAATSASNSAAAAGPSNSPTPSQPTSPPILATATGGLDDVD</sequence>
<keyword evidence="3" id="KW-1185">Reference proteome</keyword>
<dbReference type="Proteomes" id="UP000076761">
    <property type="component" value="Unassembled WGS sequence"/>
</dbReference>
<feature type="compositionally biased region" description="Acidic residues" evidence="1">
    <location>
        <begin position="228"/>
        <end position="246"/>
    </location>
</feature>
<feature type="region of interest" description="Disordered" evidence="1">
    <location>
        <begin position="575"/>
        <end position="621"/>
    </location>
</feature>
<feature type="compositionally biased region" description="Low complexity" evidence="1">
    <location>
        <begin position="581"/>
        <end position="600"/>
    </location>
</feature>
<reference evidence="2 3" key="1">
    <citation type="journal article" date="2016" name="Mol. Biol. Evol.">
        <title>Comparative Genomics of Early-Diverging Mushroom-Forming Fungi Provides Insights into the Origins of Lignocellulose Decay Capabilities.</title>
        <authorList>
            <person name="Nagy L.G."/>
            <person name="Riley R."/>
            <person name="Tritt A."/>
            <person name="Adam C."/>
            <person name="Daum C."/>
            <person name="Floudas D."/>
            <person name="Sun H."/>
            <person name="Yadav J.S."/>
            <person name="Pangilinan J."/>
            <person name="Larsson K.H."/>
            <person name="Matsuura K."/>
            <person name="Barry K."/>
            <person name="Labutti K."/>
            <person name="Kuo R."/>
            <person name="Ohm R.A."/>
            <person name="Bhattacharya S.S."/>
            <person name="Shirouzu T."/>
            <person name="Yoshinaga Y."/>
            <person name="Martin F.M."/>
            <person name="Grigoriev I.V."/>
            <person name="Hibbett D.S."/>
        </authorList>
    </citation>
    <scope>NUCLEOTIDE SEQUENCE [LARGE SCALE GENOMIC DNA]</scope>
    <source>
        <strain evidence="2 3">HHB14362 ss-1</strain>
    </source>
</reference>
<evidence type="ECO:0000313" key="2">
    <source>
        <dbReference type="EMBL" id="KZT23216.1"/>
    </source>
</evidence>
<evidence type="ECO:0000313" key="3">
    <source>
        <dbReference type="Proteomes" id="UP000076761"/>
    </source>
</evidence>
<organism evidence="2 3">
    <name type="scientific">Neolentinus lepideus HHB14362 ss-1</name>
    <dbReference type="NCBI Taxonomy" id="1314782"/>
    <lineage>
        <taxon>Eukaryota</taxon>
        <taxon>Fungi</taxon>
        <taxon>Dikarya</taxon>
        <taxon>Basidiomycota</taxon>
        <taxon>Agaricomycotina</taxon>
        <taxon>Agaricomycetes</taxon>
        <taxon>Gloeophyllales</taxon>
        <taxon>Gloeophyllaceae</taxon>
        <taxon>Neolentinus</taxon>
    </lineage>
</organism>
<evidence type="ECO:0000256" key="1">
    <source>
        <dbReference type="SAM" id="MobiDB-lite"/>
    </source>
</evidence>
<name>A0A165R2I9_9AGAM</name>
<gene>
    <name evidence="2" type="ORF">NEOLEDRAFT_1069940</name>
</gene>